<accession>A0A6A3HES5</accession>
<feature type="transmembrane region" description="Helical" evidence="1">
    <location>
        <begin position="61"/>
        <end position="78"/>
    </location>
</feature>
<proteinExistence type="predicted"/>
<gene>
    <name evidence="2" type="ORF">PR001_g27784</name>
    <name evidence="3" type="ORF">PR003_g28759</name>
</gene>
<evidence type="ECO:0000313" key="3">
    <source>
        <dbReference type="EMBL" id="KAE9277557.1"/>
    </source>
</evidence>
<keyword evidence="1" id="KW-0812">Transmembrane</keyword>
<evidence type="ECO:0000313" key="2">
    <source>
        <dbReference type="EMBL" id="KAE8968469.1"/>
    </source>
</evidence>
<evidence type="ECO:0000256" key="1">
    <source>
        <dbReference type="SAM" id="Phobius"/>
    </source>
</evidence>
<name>A0A6A3HES5_9STRA</name>
<comment type="caution">
    <text evidence="2">The sequence shown here is derived from an EMBL/GenBank/DDBJ whole genome shotgun (WGS) entry which is preliminary data.</text>
</comment>
<keyword evidence="5" id="KW-1185">Reference proteome</keyword>
<dbReference type="Proteomes" id="UP000434957">
    <property type="component" value="Unassembled WGS sequence"/>
</dbReference>
<sequence>MIGITLENVGTTVLPVYVFALLQVVTIVLLVSMLKRNCGMQALYQLAFVLETHLPAIQGKLMFWMLITLCFRLVHFGVDFTFQFNMTP</sequence>
<feature type="transmembrane region" description="Helical" evidence="1">
    <location>
        <begin position="12"/>
        <end position="34"/>
    </location>
</feature>
<protein>
    <submittedName>
        <fullName evidence="2">Uncharacterized protein</fullName>
    </submittedName>
</protein>
<dbReference type="AlphaFoldDB" id="A0A6A3HES5"/>
<keyword evidence="1" id="KW-0472">Membrane</keyword>
<dbReference type="EMBL" id="QXFT01004505">
    <property type="protein sequence ID" value="KAE9277557.1"/>
    <property type="molecule type" value="Genomic_DNA"/>
</dbReference>
<organism evidence="2 4">
    <name type="scientific">Phytophthora rubi</name>
    <dbReference type="NCBI Taxonomy" id="129364"/>
    <lineage>
        <taxon>Eukaryota</taxon>
        <taxon>Sar</taxon>
        <taxon>Stramenopiles</taxon>
        <taxon>Oomycota</taxon>
        <taxon>Peronosporomycetes</taxon>
        <taxon>Peronosporales</taxon>
        <taxon>Peronosporaceae</taxon>
        <taxon>Phytophthora</taxon>
    </lineage>
</organism>
<dbReference type="Proteomes" id="UP000429607">
    <property type="component" value="Unassembled WGS sequence"/>
</dbReference>
<evidence type="ECO:0000313" key="4">
    <source>
        <dbReference type="Proteomes" id="UP000429607"/>
    </source>
</evidence>
<evidence type="ECO:0000313" key="5">
    <source>
        <dbReference type="Proteomes" id="UP000434957"/>
    </source>
</evidence>
<dbReference type="EMBL" id="QXFV01004657">
    <property type="protein sequence ID" value="KAE8968469.1"/>
    <property type="molecule type" value="Genomic_DNA"/>
</dbReference>
<reference evidence="2 4" key="1">
    <citation type="submission" date="2018-09" db="EMBL/GenBank/DDBJ databases">
        <title>Genomic investigation of the strawberry pathogen Phytophthora fragariae indicates pathogenicity is determined by transcriptional variation in three key races.</title>
        <authorList>
            <person name="Adams T.M."/>
            <person name="Armitage A.D."/>
            <person name="Sobczyk M.K."/>
            <person name="Bates H.J."/>
            <person name="Dunwell J.M."/>
            <person name="Nellist C.F."/>
            <person name="Harrison R.J."/>
        </authorList>
    </citation>
    <scope>NUCLEOTIDE SEQUENCE [LARGE SCALE GENOMIC DNA]</scope>
    <source>
        <strain evidence="2 4">SCRP249</strain>
        <strain evidence="3 5">SCRP333</strain>
    </source>
</reference>
<keyword evidence="1" id="KW-1133">Transmembrane helix</keyword>